<evidence type="ECO:0008006" key="6">
    <source>
        <dbReference type="Google" id="ProtNLM"/>
    </source>
</evidence>
<keyword evidence="3" id="KW-0315">Glutamine amidotransferase</keyword>
<evidence type="ECO:0000313" key="5">
    <source>
        <dbReference type="Proteomes" id="UP000681720"/>
    </source>
</evidence>
<dbReference type="AlphaFoldDB" id="A0A8S3E8G6"/>
<dbReference type="GO" id="GO:0004066">
    <property type="term" value="F:asparagine synthase (glutamine-hydrolyzing) activity"/>
    <property type="evidence" value="ECO:0007669"/>
    <property type="project" value="InterPro"/>
</dbReference>
<reference evidence="4" key="1">
    <citation type="submission" date="2021-02" db="EMBL/GenBank/DDBJ databases">
        <authorList>
            <person name="Nowell W R."/>
        </authorList>
    </citation>
    <scope>NUCLEOTIDE SEQUENCE</scope>
</reference>
<proteinExistence type="predicted"/>
<feature type="non-terminal residue" evidence="4">
    <location>
        <position position="202"/>
    </location>
</feature>
<gene>
    <name evidence="4" type="ORF">GIL414_LOCUS59368</name>
</gene>
<evidence type="ECO:0000256" key="2">
    <source>
        <dbReference type="ARBA" id="ARBA00022888"/>
    </source>
</evidence>
<dbReference type="SUPFAM" id="SSF52402">
    <property type="entry name" value="Adenine nucleotide alpha hydrolases-like"/>
    <property type="match status" value="1"/>
</dbReference>
<dbReference type="EMBL" id="CAJOBJ010224203">
    <property type="protein sequence ID" value="CAF5039928.1"/>
    <property type="molecule type" value="Genomic_DNA"/>
</dbReference>
<evidence type="ECO:0000256" key="3">
    <source>
        <dbReference type="ARBA" id="ARBA00022962"/>
    </source>
</evidence>
<dbReference type="InterPro" id="IPR051857">
    <property type="entry name" value="Asn_synthetase_domain"/>
</dbReference>
<accession>A0A8S3E8G6</accession>
<comment type="caution">
    <text evidence="4">The sequence shown here is derived from an EMBL/GenBank/DDBJ whole genome shotgun (WGS) entry which is preliminary data.</text>
</comment>
<evidence type="ECO:0000256" key="1">
    <source>
        <dbReference type="ARBA" id="ARBA00022605"/>
    </source>
</evidence>
<dbReference type="InterPro" id="IPR001962">
    <property type="entry name" value="Asn_synthase"/>
</dbReference>
<keyword evidence="2" id="KW-0061">Asparagine biosynthesis</keyword>
<keyword evidence="1" id="KW-0028">Amino-acid biosynthesis</keyword>
<protein>
    <recommendedName>
        <fullName evidence="6">Asparagine synthetase domain-containing protein</fullName>
    </recommendedName>
</protein>
<evidence type="ECO:0000313" key="4">
    <source>
        <dbReference type="EMBL" id="CAF5039928.1"/>
    </source>
</evidence>
<dbReference type="PANTHER" id="PTHR45937">
    <property type="entry name" value="ASPARAGINE SYNTHETASE DOMAIN-CONTAINING PROTEIN 1"/>
    <property type="match status" value="1"/>
</dbReference>
<feature type="non-terminal residue" evidence="4">
    <location>
        <position position="1"/>
    </location>
</feature>
<dbReference type="InterPro" id="IPR014729">
    <property type="entry name" value="Rossmann-like_a/b/a_fold"/>
</dbReference>
<dbReference type="PANTHER" id="PTHR45937:SF1">
    <property type="entry name" value="ASPARAGINE SYNTHETASE DOMAIN-CONTAINING PROTEIN 1"/>
    <property type="match status" value="1"/>
</dbReference>
<dbReference type="CDD" id="cd01991">
    <property type="entry name" value="Asn_synthase_B_C"/>
    <property type="match status" value="1"/>
</dbReference>
<organism evidence="4 5">
    <name type="scientific">Rotaria magnacalcarata</name>
    <dbReference type="NCBI Taxonomy" id="392030"/>
    <lineage>
        <taxon>Eukaryota</taxon>
        <taxon>Metazoa</taxon>
        <taxon>Spiralia</taxon>
        <taxon>Gnathifera</taxon>
        <taxon>Rotifera</taxon>
        <taxon>Eurotatoria</taxon>
        <taxon>Bdelloidea</taxon>
        <taxon>Philodinida</taxon>
        <taxon>Philodinidae</taxon>
        <taxon>Rotaria</taxon>
    </lineage>
</organism>
<sequence>ADHTYRIDFIPYVNHSIDRIIHAPPDILLNELESNSEFQNASKTFLNQLQNAVQRRVINIPSLCRQCKQFADSILRPLNGCQHAKLAILFSGGIDSTVLASLVDRVLPINEPIDLLNVAFFSAVSAPPADRQTGLQALTELNPERHWNFVKIDINLNELQHYRESIIKNVIYPCSTVLDDSIGSALWFAARGNGILHQDNVP</sequence>
<name>A0A8S3E8G6_9BILA</name>
<dbReference type="GO" id="GO:0006529">
    <property type="term" value="P:asparagine biosynthetic process"/>
    <property type="evidence" value="ECO:0007669"/>
    <property type="project" value="UniProtKB-KW"/>
</dbReference>
<dbReference type="Proteomes" id="UP000681720">
    <property type="component" value="Unassembled WGS sequence"/>
</dbReference>
<dbReference type="Gene3D" id="3.40.50.620">
    <property type="entry name" value="HUPs"/>
    <property type="match status" value="1"/>
</dbReference>